<feature type="transmembrane region" description="Helical" evidence="6">
    <location>
        <begin position="12"/>
        <end position="29"/>
    </location>
</feature>
<evidence type="ECO:0000313" key="8">
    <source>
        <dbReference type="Proteomes" id="UP000192393"/>
    </source>
</evidence>
<dbReference type="PANTHER" id="PTHR30250:SF11">
    <property type="entry name" value="O-ANTIGEN TRANSPORTER-RELATED"/>
    <property type="match status" value="1"/>
</dbReference>
<feature type="transmembrane region" description="Helical" evidence="6">
    <location>
        <begin position="194"/>
        <end position="213"/>
    </location>
</feature>
<feature type="transmembrane region" description="Helical" evidence="6">
    <location>
        <begin position="453"/>
        <end position="470"/>
    </location>
</feature>
<evidence type="ECO:0000256" key="5">
    <source>
        <dbReference type="ARBA" id="ARBA00023136"/>
    </source>
</evidence>
<evidence type="ECO:0000256" key="6">
    <source>
        <dbReference type="SAM" id="Phobius"/>
    </source>
</evidence>
<organism evidence="7 8">
    <name type="scientific">Moheibacter sediminis</name>
    <dbReference type="NCBI Taxonomy" id="1434700"/>
    <lineage>
        <taxon>Bacteria</taxon>
        <taxon>Pseudomonadati</taxon>
        <taxon>Bacteroidota</taxon>
        <taxon>Flavobacteriia</taxon>
        <taxon>Flavobacteriales</taxon>
        <taxon>Weeksellaceae</taxon>
        <taxon>Moheibacter</taxon>
    </lineage>
</organism>
<evidence type="ECO:0000256" key="3">
    <source>
        <dbReference type="ARBA" id="ARBA00022692"/>
    </source>
</evidence>
<evidence type="ECO:0000256" key="2">
    <source>
        <dbReference type="ARBA" id="ARBA00022475"/>
    </source>
</evidence>
<accession>A0A1W1YB74</accession>
<sequence>MSYKSETLYKKLLSETVIYGIGSILPRLINFGLMPLYATQIDTAEFSKFAQLYSLVAFVNIVLTFGFETAYFRFSSDKDLSGKVFHLSFWFVFANALTFLLGMYILKIPLANVFDYQEHPEYLIWFAWIAFFDAICMVPFAFLRFMGKPIKYSAIKVFQGVFQTVLVLIFFFWIPENFLQNIGLNEKVSYPFFANLIAAFSGVLLLSPILMKVRFYFNWELFKKMVNYGYPVMLAGLAFVTNENLDNLLLRDMINEAEAGAYAGCYKIATVMILMVTAYRMGVEPFFFKQAQEANAKKTYANVMLYFVIFCGLAVLGLMANLDWIKRILIPNPDYWIALQIVPIVAIANFFFGIYYNLSTWYKVTDKTYVGTIISWVGAGLTIGFNIVFIPIIGFMASAWATLLAYGTMMVISYFWGQKHYKIPYKTKKIGLYIIVSVGFALLNYYLFKSSIIIGNLLLLIYIAIAIFIEKSSLDLEKQKAKT</sequence>
<keyword evidence="4 6" id="KW-1133">Transmembrane helix</keyword>
<keyword evidence="3 6" id="KW-0812">Transmembrane</keyword>
<dbReference type="InterPro" id="IPR002797">
    <property type="entry name" value="Polysacc_synth"/>
</dbReference>
<dbReference type="GO" id="GO:0005886">
    <property type="term" value="C:plasma membrane"/>
    <property type="evidence" value="ECO:0007669"/>
    <property type="project" value="UniProtKB-SubCell"/>
</dbReference>
<dbReference type="STRING" id="1434700.SAMN06296427_101171"/>
<feature type="transmembrane region" description="Helical" evidence="6">
    <location>
        <begin position="335"/>
        <end position="356"/>
    </location>
</feature>
<dbReference type="RefSeq" id="WP_245828376.1">
    <property type="nucleotide sequence ID" value="NZ_FWXS01000001.1"/>
</dbReference>
<keyword evidence="2" id="KW-1003">Cell membrane</keyword>
<feature type="transmembrane region" description="Helical" evidence="6">
    <location>
        <begin position="300"/>
        <end position="320"/>
    </location>
</feature>
<feature type="transmembrane region" description="Helical" evidence="6">
    <location>
        <begin position="261"/>
        <end position="279"/>
    </location>
</feature>
<gene>
    <name evidence="7" type="ORF">SAMN06296427_101171</name>
</gene>
<feature type="transmembrane region" description="Helical" evidence="6">
    <location>
        <begin position="157"/>
        <end position="174"/>
    </location>
</feature>
<dbReference type="EMBL" id="FWXS01000001">
    <property type="protein sequence ID" value="SMC33051.1"/>
    <property type="molecule type" value="Genomic_DNA"/>
</dbReference>
<keyword evidence="8" id="KW-1185">Reference proteome</keyword>
<keyword evidence="5 6" id="KW-0472">Membrane</keyword>
<feature type="transmembrane region" description="Helical" evidence="6">
    <location>
        <begin position="84"/>
        <end position="105"/>
    </location>
</feature>
<dbReference type="InterPro" id="IPR050833">
    <property type="entry name" value="Poly_Biosynth_Transport"/>
</dbReference>
<dbReference type="PANTHER" id="PTHR30250">
    <property type="entry name" value="PST FAMILY PREDICTED COLANIC ACID TRANSPORTER"/>
    <property type="match status" value="1"/>
</dbReference>
<dbReference type="Pfam" id="PF01943">
    <property type="entry name" value="Polysacc_synt"/>
    <property type="match status" value="1"/>
</dbReference>
<feature type="transmembrane region" description="Helical" evidence="6">
    <location>
        <begin position="368"/>
        <end position="393"/>
    </location>
</feature>
<feature type="transmembrane region" description="Helical" evidence="6">
    <location>
        <begin position="399"/>
        <end position="418"/>
    </location>
</feature>
<evidence type="ECO:0000256" key="1">
    <source>
        <dbReference type="ARBA" id="ARBA00004651"/>
    </source>
</evidence>
<feature type="transmembrane region" description="Helical" evidence="6">
    <location>
        <begin position="49"/>
        <end position="72"/>
    </location>
</feature>
<comment type="subcellular location">
    <subcellularLocation>
        <location evidence="1">Cell membrane</location>
        <topology evidence="1">Multi-pass membrane protein</topology>
    </subcellularLocation>
</comment>
<reference evidence="7 8" key="1">
    <citation type="submission" date="2017-04" db="EMBL/GenBank/DDBJ databases">
        <authorList>
            <person name="Afonso C.L."/>
            <person name="Miller P.J."/>
            <person name="Scott M.A."/>
            <person name="Spackman E."/>
            <person name="Goraichik I."/>
            <person name="Dimitrov K.M."/>
            <person name="Suarez D.L."/>
            <person name="Swayne D.E."/>
        </authorList>
    </citation>
    <scope>NUCLEOTIDE SEQUENCE [LARGE SCALE GENOMIC DNA]</scope>
    <source>
        <strain evidence="7 8">CGMCC 1.12708</strain>
    </source>
</reference>
<evidence type="ECO:0000313" key="7">
    <source>
        <dbReference type="EMBL" id="SMC33051.1"/>
    </source>
</evidence>
<proteinExistence type="predicted"/>
<feature type="transmembrane region" description="Helical" evidence="6">
    <location>
        <begin position="125"/>
        <end position="145"/>
    </location>
</feature>
<protein>
    <submittedName>
        <fullName evidence="7">Membrane protein involved in the export of O-antigen and teichoic acid</fullName>
    </submittedName>
</protein>
<evidence type="ECO:0000256" key="4">
    <source>
        <dbReference type="ARBA" id="ARBA00022989"/>
    </source>
</evidence>
<feature type="transmembrane region" description="Helical" evidence="6">
    <location>
        <begin position="225"/>
        <end position="241"/>
    </location>
</feature>
<dbReference type="Proteomes" id="UP000192393">
    <property type="component" value="Unassembled WGS sequence"/>
</dbReference>
<feature type="transmembrane region" description="Helical" evidence="6">
    <location>
        <begin position="430"/>
        <end position="447"/>
    </location>
</feature>
<name>A0A1W1YB74_9FLAO</name>
<dbReference type="AlphaFoldDB" id="A0A1W1YB74"/>